<dbReference type="Pfam" id="PF25758">
    <property type="entry name" value="TPR_IPO11"/>
    <property type="match status" value="1"/>
</dbReference>
<dbReference type="PANTHER" id="PTHR10997">
    <property type="entry name" value="IMPORTIN-7, 8, 11"/>
    <property type="match status" value="1"/>
</dbReference>
<dbReference type="AlphaFoldDB" id="A0AAD4WSN1"/>
<reference evidence="2 3" key="1">
    <citation type="journal article" date="2022" name="G3 (Bethesda)">
        <title>Whole-genome sequence and methylome profiling of the almond [Prunus dulcis (Mill.) D.A. Webb] cultivar 'Nonpareil'.</title>
        <authorList>
            <person name="D'Amico-Willman K.M."/>
            <person name="Ouma W.Z."/>
            <person name="Meulia T."/>
            <person name="Sideli G.M."/>
            <person name="Gradziel T.M."/>
            <person name="Fresnedo-Ramirez J."/>
        </authorList>
    </citation>
    <scope>NUCLEOTIDE SEQUENCE [LARGE SCALE GENOMIC DNA]</scope>
    <source>
        <strain evidence="2">Clone GOH B32 T37-40</strain>
    </source>
</reference>
<organism evidence="2 3">
    <name type="scientific">Prunus dulcis</name>
    <name type="common">Almond</name>
    <name type="synonym">Amygdalus dulcis</name>
    <dbReference type="NCBI Taxonomy" id="3755"/>
    <lineage>
        <taxon>Eukaryota</taxon>
        <taxon>Viridiplantae</taxon>
        <taxon>Streptophyta</taxon>
        <taxon>Embryophyta</taxon>
        <taxon>Tracheophyta</taxon>
        <taxon>Spermatophyta</taxon>
        <taxon>Magnoliopsida</taxon>
        <taxon>eudicotyledons</taxon>
        <taxon>Gunneridae</taxon>
        <taxon>Pentapetalae</taxon>
        <taxon>rosids</taxon>
        <taxon>fabids</taxon>
        <taxon>Rosales</taxon>
        <taxon>Rosaceae</taxon>
        <taxon>Amygdaloideae</taxon>
        <taxon>Amygdaleae</taxon>
        <taxon>Prunus</taxon>
    </lineage>
</organism>
<dbReference type="GO" id="GO:0005635">
    <property type="term" value="C:nuclear envelope"/>
    <property type="evidence" value="ECO:0007669"/>
    <property type="project" value="TreeGrafter"/>
</dbReference>
<evidence type="ECO:0000259" key="1">
    <source>
        <dbReference type="Pfam" id="PF25758"/>
    </source>
</evidence>
<evidence type="ECO:0000313" key="3">
    <source>
        <dbReference type="Proteomes" id="UP001054821"/>
    </source>
</evidence>
<protein>
    <recommendedName>
        <fullName evidence="1">Importin-7/11-like TPR repeats domain-containing protein</fullName>
    </recommendedName>
</protein>
<dbReference type="InterPro" id="IPR058669">
    <property type="entry name" value="TPR_IPO7/11-like"/>
</dbReference>
<dbReference type="PANTHER" id="PTHR10997:SF7">
    <property type="entry name" value="IMPORTIN-11"/>
    <property type="match status" value="1"/>
</dbReference>
<accession>A0AAD4WSN1</accession>
<feature type="domain" description="Importin-7/11-like TPR repeats" evidence="1">
    <location>
        <begin position="27"/>
        <end position="110"/>
    </location>
</feature>
<dbReference type="EMBL" id="JAJFAZ020000001">
    <property type="protein sequence ID" value="KAI5347537.1"/>
    <property type="molecule type" value="Genomic_DNA"/>
</dbReference>
<gene>
    <name evidence="2" type="ORF">L3X38_000424</name>
</gene>
<dbReference type="Proteomes" id="UP001054821">
    <property type="component" value="Chromosome 1"/>
</dbReference>
<dbReference type="SUPFAM" id="SSF48371">
    <property type="entry name" value="ARM repeat"/>
    <property type="match status" value="1"/>
</dbReference>
<dbReference type="GO" id="GO:0005829">
    <property type="term" value="C:cytosol"/>
    <property type="evidence" value="ECO:0007669"/>
    <property type="project" value="TreeGrafter"/>
</dbReference>
<comment type="caution">
    <text evidence="2">The sequence shown here is derived from an EMBL/GenBank/DDBJ whole genome shotgun (WGS) entry which is preliminary data.</text>
</comment>
<keyword evidence="3" id="KW-1185">Reference proteome</keyword>
<dbReference type="InterPro" id="IPR016024">
    <property type="entry name" value="ARM-type_fold"/>
</dbReference>
<evidence type="ECO:0000313" key="2">
    <source>
        <dbReference type="EMBL" id="KAI5347537.1"/>
    </source>
</evidence>
<sequence length="141" mass="16147">MPFANKLILFFQKVWEESSGECLLQIQLLVALRNFVVALGYQSPICYDILLPILQKGIDIDSPDELNLLEDSMLLWEATLSHAPSMVPQLLAYFPCVVKIMERSFDHLQVRDFDPAGPVCSAYFLVLLFWNLSDIVCYFII</sequence>
<dbReference type="GO" id="GO:0006606">
    <property type="term" value="P:protein import into nucleus"/>
    <property type="evidence" value="ECO:0007669"/>
    <property type="project" value="TreeGrafter"/>
</dbReference>
<name>A0AAD4WSN1_PRUDU</name>
<proteinExistence type="predicted"/>